<dbReference type="RefSeq" id="XP_014673836.1">
    <property type="nucleotide sequence ID" value="XM_014818350.1"/>
</dbReference>
<gene>
    <name evidence="8 9" type="primary">LOC106814069</name>
</gene>
<evidence type="ECO:0000256" key="3">
    <source>
        <dbReference type="ARBA" id="ARBA00004603"/>
    </source>
</evidence>
<evidence type="ECO:0000313" key="7">
    <source>
        <dbReference type="Proteomes" id="UP000695022"/>
    </source>
</evidence>
<dbReference type="PANTHER" id="PTHR13364">
    <property type="entry name" value="DEFECTIVE SPERMATOGENESIS PROTEIN 39"/>
    <property type="match status" value="1"/>
</dbReference>
<sequence length="528" mass="59551">MAGTRTRSMEEDDEDYWMSSSMKNKASIFDDNDDAEGIMLLGVSRNKVKDLSKTMKEGLGEMGNTEEDIINWDGSSTSSGSSLTSDLKSVRYRSSPTSHLAPRKVTSNSASRSSSNSSLSGQSRVSNVGVTVPKPSPDSLTSSISDAVQGAKRVPSLTDVSKIEAEVQFLRRQLNLARRDRWEKLPVRETVKRIILGEPYSLEAYKSKEDKLSLLDTATAMHDGNAIMAAVLFLKSTVKAQIFHHEMMRRPVATNHYLIYLKSSREYNQLADILGLFGRSEEAAMLKYKQAVSPVEQQVKIRNLKQCLGAHFSMDPSLAYNTSMVLQQLSLLETQLPINEYDAQLEREGKTAIFKEFPRTRPLLGVPVLATLYYCCFYHYGLPENNLACPAALRKKYNLTSKQYLWVALSARSSIRHWRDIDELFASKSWFGHHKMKSPVSFDRVVDVLFRTGAPPEVIDKYLRLVDGIEQRLTIARKLKCHVVVIDALVELRDRQELLNYASKLQEGTNDAMHAQVALRNPATRWKN</sequence>
<dbReference type="PANTHER" id="PTHR13364:SF6">
    <property type="entry name" value="SPERMATOGENESIS-DEFECTIVE PROTEIN 39 HOMOLOG"/>
    <property type="match status" value="1"/>
</dbReference>
<keyword evidence="7" id="KW-1185">Reference proteome</keyword>
<organism evidence="7 9">
    <name type="scientific">Priapulus caudatus</name>
    <name type="common">Priapulid worm</name>
    <dbReference type="NCBI Taxonomy" id="37621"/>
    <lineage>
        <taxon>Eukaryota</taxon>
        <taxon>Metazoa</taxon>
        <taxon>Ecdysozoa</taxon>
        <taxon>Scalidophora</taxon>
        <taxon>Priapulida</taxon>
        <taxon>Priapulimorpha</taxon>
        <taxon>Priapulimorphida</taxon>
        <taxon>Priapulidae</taxon>
        <taxon>Priapulus</taxon>
    </lineage>
</organism>
<reference evidence="8 9" key="1">
    <citation type="submission" date="2025-05" db="UniProtKB">
        <authorList>
            <consortium name="RefSeq"/>
        </authorList>
    </citation>
    <scope>IDENTIFICATION</scope>
</reference>
<keyword evidence="4" id="KW-0967">Endosome</keyword>
<evidence type="ECO:0000256" key="5">
    <source>
        <dbReference type="ARBA" id="ARBA00023329"/>
    </source>
</evidence>
<evidence type="ECO:0000313" key="8">
    <source>
        <dbReference type="RefSeq" id="XP_014673828.1"/>
    </source>
</evidence>
<keyword evidence="5" id="KW-0968">Cytoplasmic vesicle</keyword>
<dbReference type="InterPro" id="IPR040057">
    <property type="entry name" value="Spe-39"/>
</dbReference>
<feature type="compositionally biased region" description="Low complexity" evidence="6">
    <location>
        <begin position="103"/>
        <end position="128"/>
    </location>
</feature>
<dbReference type="Proteomes" id="UP000695022">
    <property type="component" value="Unplaced"/>
</dbReference>
<accession>A0ABM1ENR5</accession>
<comment type="subcellular location">
    <subcellularLocation>
        <location evidence="2">Cytoplasmic vesicle</location>
    </subcellularLocation>
    <subcellularLocation>
        <location evidence="1">Early endosome</location>
    </subcellularLocation>
    <subcellularLocation>
        <location evidence="3">Late endosome</location>
    </subcellularLocation>
</comment>
<dbReference type="RefSeq" id="XP_014673828.1">
    <property type="nucleotide sequence ID" value="XM_014818342.1"/>
</dbReference>
<evidence type="ECO:0000313" key="9">
    <source>
        <dbReference type="RefSeq" id="XP_014673836.1"/>
    </source>
</evidence>
<feature type="region of interest" description="Disordered" evidence="6">
    <location>
        <begin position="59"/>
        <end position="144"/>
    </location>
</feature>
<feature type="compositionally biased region" description="Low complexity" evidence="6">
    <location>
        <begin position="73"/>
        <end position="87"/>
    </location>
</feature>
<evidence type="ECO:0000256" key="6">
    <source>
        <dbReference type="SAM" id="MobiDB-lite"/>
    </source>
</evidence>
<protein>
    <submittedName>
        <fullName evidence="8 9">Spermatogenesis-defective protein 39 homolog</fullName>
    </submittedName>
</protein>
<evidence type="ECO:0000256" key="4">
    <source>
        <dbReference type="ARBA" id="ARBA00022753"/>
    </source>
</evidence>
<evidence type="ECO:0000256" key="2">
    <source>
        <dbReference type="ARBA" id="ARBA00004541"/>
    </source>
</evidence>
<name>A0ABM1ENR5_PRICU</name>
<evidence type="ECO:0000256" key="1">
    <source>
        <dbReference type="ARBA" id="ARBA00004412"/>
    </source>
</evidence>
<dbReference type="GeneID" id="106814069"/>
<proteinExistence type="predicted"/>